<dbReference type="AlphaFoldDB" id="A0A5E4N9B1"/>
<evidence type="ECO:0000313" key="3">
    <source>
        <dbReference type="Proteomes" id="UP000325440"/>
    </source>
</evidence>
<dbReference type="InterPro" id="IPR043502">
    <property type="entry name" value="DNA/RNA_pol_sf"/>
</dbReference>
<keyword evidence="2" id="KW-0808">Transferase</keyword>
<keyword evidence="3" id="KW-1185">Reference proteome</keyword>
<dbReference type="GO" id="GO:0003964">
    <property type="term" value="F:RNA-directed DNA polymerase activity"/>
    <property type="evidence" value="ECO:0007669"/>
    <property type="project" value="UniProtKB-KW"/>
</dbReference>
<keyword evidence="2" id="KW-0548">Nucleotidyltransferase</keyword>
<feature type="domain" description="Reverse transcriptase" evidence="1">
    <location>
        <begin position="66"/>
        <end position="319"/>
    </location>
</feature>
<dbReference type="EMBL" id="CABPRJ010001540">
    <property type="protein sequence ID" value="VVC38992.1"/>
    <property type="molecule type" value="Genomic_DNA"/>
</dbReference>
<dbReference type="SUPFAM" id="SSF56672">
    <property type="entry name" value="DNA/RNA polymerases"/>
    <property type="match status" value="1"/>
</dbReference>
<accession>A0A5E4N9B1</accession>
<gene>
    <name evidence="2" type="ORF">CINCED_3A005903</name>
</gene>
<dbReference type="Pfam" id="PF00078">
    <property type="entry name" value="RVT_1"/>
    <property type="match status" value="1"/>
</dbReference>
<dbReference type="PROSITE" id="PS50878">
    <property type="entry name" value="RT_POL"/>
    <property type="match status" value="1"/>
</dbReference>
<protein>
    <submittedName>
        <fullName evidence="2">Reverse transcriptase domain</fullName>
    </submittedName>
</protein>
<name>A0A5E4N9B1_9HEMI</name>
<keyword evidence="2" id="KW-0695">RNA-directed DNA polymerase</keyword>
<organism evidence="2 3">
    <name type="scientific">Cinara cedri</name>
    <dbReference type="NCBI Taxonomy" id="506608"/>
    <lineage>
        <taxon>Eukaryota</taxon>
        <taxon>Metazoa</taxon>
        <taxon>Ecdysozoa</taxon>
        <taxon>Arthropoda</taxon>
        <taxon>Hexapoda</taxon>
        <taxon>Insecta</taxon>
        <taxon>Pterygota</taxon>
        <taxon>Neoptera</taxon>
        <taxon>Paraneoptera</taxon>
        <taxon>Hemiptera</taxon>
        <taxon>Sternorrhyncha</taxon>
        <taxon>Aphidomorpha</taxon>
        <taxon>Aphidoidea</taxon>
        <taxon>Aphididae</taxon>
        <taxon>Lachninae</taxon>
        <taxon>Cinara</taxon>
    </lineage>
</organism>
<evidence type="ECO:0000313" key="2">
    <source>
        <dbReference type="EMBL" id="VVC38992.1"/>
    </source>
</evidence>
<dbReference type="PANTHER" id="PTHR47027:SF20">
    <property type="entry name" value="REVERSE TRANSCRIPTASE-LIKE PROTEIN WITH RNA-DIRECTED DNA POLYMERASE DOMAIN"/>
    <property type="match status" value="1"/>
</dbReference>
<evidence type="ECO:0000259" key="1">
    <source>
        <dbReference type="PROSITE" id="PS50878"/>
    </source>
</evidence>
<dbReference type="InterPro" id="IPR000477">
    <property type="entry name" value="RT_dom"/>
</dbReference>
<proteinExistence type="predicted"/>
<dbReference type="CDD" id="cd01650">
    <property type="entry name" value="RT_nLTR_like"/>
    <property type="match status" value="1"/>
</dbReference>
<reference evidence="2 3" key="1">
    <citation type="submission" date="2019-08" db="EMBL/GenBank/DDBJ databases">
        <authorList>
            <person name="Alioto T."/>
            <person name="Alioto T."/>
            <person name="Gomez Garrido J."/>
        </authorList>
    </citation>
    <scope>NUCLEOTIDE SEQUENCE [LARGE SCALE GENOMIC DNA]</scope>
</reference>
<sequence>MPAQPVSHTEYERAKPYVEDVSLEEVIIAISGLKNWKAPGTDDIPAELIKYGGKELHVVIHRLCQLIWMEERVPGSWNEAIIIPLHKKGDKTKCDNYRGISLLNSAYKVFSRILLDRIVPYAEDSLGEYQCGFRKGRLTTEQLSIIGQIIEKRYEYRQNMWQLFIDFKKAYDSIHRESLYNIMYEFGFPKKLIALTKMCMENTKYREPLQWNALSPVLFNLALEKVVRILQESEGGLSIGQNKIRLLGFADDLDIIGESLADTANAARVLEQAAKKIGLEINTKKTKIIELIDSGEDPNETENLAYEKVSDFKYLGATLSTKNDWSREISMRINKAQKTFYAMTKFFTSRMLSRKTKVRLYVAIIRPTLTYGCETWTTTKQVEKNLRTFEHRVWRKIYGPVFDETMENWRRRYNRELYDMLDLAPLTSFIKSQRIQWLGHIMRRRENEVVRGALEWKPQGKRPRGRPRKRWIDVVEEDLKILGGEV</sequence>
<dbReference type="PANTHER" id="PTHR47027">
    <property type="entry name" value="REVERSE TRANSCRIPTASE DOMAIN-CONTAINING PROTEIN"/>
    <property type="match status" value="1"/>
</dbReference>
<dbReference type="Proteomes" id="UP000325440">
    <property type="component" value="Unassembled WGS sequence"/>
</dbReference>
<dbReference type="OrthoDB" id="6625457at2759"/>